<dbReference type="EMBL" id="JBBNAE010000001">
    <property type="protein sequence ID" value="KAK9152841.1"/>
    <property type="molecule type" value="Genomic_DNA"/>
</dbReference>
<accession>A0AAP0KHU6</accession>
<gene>
    <name evidence="1" type="ORF">Sjap_000321</name>
</gene>
<name>A0AAP0KHU6_9MAGN</name>
<sequence>MLAECPPETPVGVPIHLFPSLAEKQFCRRTPVSPLSSRLNREEWLHKVVKPFFPVPMNHQDRSEDRQDELKAAPNVEEKRICCKRRGFRVSFVNTFGGGGKEIQICSTVSRQIVVRRYNRSRDNGLLRETSRKSNGVGPTEVINGGGAAADFGGARSSSSSQSMQKISLCRLKLRSDIYLIRQIVQLTSHNGGDELDDELEGLWAAVHAVAADGLERIVTCTTCNFKWLVTLVL</sequence>
<dbReference type="AlphaFoldDB" id="A0AAP0KHU6"/>
<proteinExistence type="predicted"/>
<evidence type="ECO:0000313" key="1">
    <source>
        <dbReference type="EMBL" id="KAK9152841.1"/>
    </source>
</evidence>
<protein>
    <submittedName>
        <fullName evidence="1">Uncharacterized protein</fullName>
    </submittedName>
</protein>
<organism evidence="1 2">
    <name type="scientific">Stephania japonica</name>
    <dbReference type="NCBI Taxonomy" id="461633"/>
    <lineage>
        <taxon>Eukaryota</taxon>
        <taxon>Viridiplantae</taxon>
        <taxon>Streptophyta</taxon>
        <taxon>Embryophyta</taxon>
        <taxon>Tracheophyta</taxon>
        <taxon>Spermatophyta</taxon>
        <taxon>Magnoliopsida</taxon>
        <taxon>Ranunculales</taxon>
        <taxon>Menispermaceae</taxon>
        <taxon>Menispermoideae</taxon>
        <taxon>Cissampelideae</taxon>
        <taxon>Stephania</taxon>
    </lineage>
</organism>
<dbReference type="Proteomes" id="UP001417504">
    <property type="component" value="Unassembled WGS sequence"/>
</dbReference>
<comment type="caution">
    <text evidence="1">The sequence shown here is derived from an EMBL/GenBank/DDBJ whole genome shotgun (WGS) entry which is preliminary data.</text>
</comment>
<keyword evidence="2" id="KW-1185">Reference proteome</keyword>
<reference evidence="1 2" key="1">
    <citation type="submission" date="2024-01" db="EMBL/GenBank/DDBJ databases">
        <title>Genome assemblies of Stephania.</title>
        <authorList>
            <person name="Yang L."/>
        </authorList>
    </citation>
    <scope>NUCLEOTIDE SEQUENCE [LARGE SCALE GENOMIC DNA]</scope>
    <source>
        <strain evidence="1">QJT</strain>
        <tissue evidence="1">Leaf</tissue>
    </source>
</reference>
<evidence type="ECO:0000313" key="2">
    <source>
        <dbReference type="Proteomes" id="UP001417504"/>
    </source>
</evidence>